<dbReference type="EMBL" id="FQZQ01000005">
    <property type="protein sequence ID" value="SHJ11855.1"/>
    <property type="molecule type" value="Genomic_DNA"/>
</dbReference>
<evidence type="ECO:0000256" key="2">
    <source>
        <dbReference type="ARBA" id="ARBA00008031"/>
    </source>
</evidence>
<dbReference type="Proteomes" id="UP000183982">
    <property type="component" value="Unassembled WGS sequence"/>
</dbReference>
<dbReference type="SMART" id="SM00922">
    <property type="entry name" value="MR_MLE"/>
    <property type="match status" value="1"/>
</dbReference>
<dbReference type="InterPro" id="IPR013341">
    <property type="entry name" value="Mandelate_racemase_N_dom"/>
</dbReference>
<dbReference type="Gene3D" id="3.30.390.10">
    <property type="entry name" value="Enolase-like, N-terminal domain"/>
    <property type="match status" value="1"/>
</dbReference>
<proteinExistence type="inferred from homology"/>
<keyword evidence="4" id="KW-0460">Magnesium</keyword>
<dbReference type="InterPro" id="IPR029017">
    <property type="entry name" value="Enolase-like_N"/>
</dbReference>
<dbReference type="OrthoDB" id="9802699at2"/>
<feature type="domain" description="Mandelate racemase/muconate lactonizing enzyme C-terminal" evidence="5">
    <location>
        <begin position="144"/>
        <end position="237"/>
    </location>
</feature>
<dbReference type="Gene3D" id="3.20.20.120">
    <property type="entry name" value="Enolase-like C-terminal domain"/>
    <property type="match status" value="1"/>
</dbReference>
<keyword evidence="3" id="KW-0479">Metal-binding</keyword>
<reference evidence="7" key="1">
    <citation type="submission" date="2016-11" db="EMBL/GenBank/DDBJ databases">
        <authorList>
            <person name="Varghese N."/>
            <person name="Submissions S."/>
        </authorList>
    </citation>
    <scope>NUCLEOTIDE SEQUENCE [LARGE SCALE GENOMIC DNA]</scope>
    <source>
        <strain evidence="7">DSM 100564</strain>
    </source>
</reference>
<evidence type="ECO:0000256" key="3">
    <source>
        <dbReference type="ARBA" id="ARBA00022723"/>
    </source>
</evidence>
<comment type="similarity">
    <text evidence="2">Belongs to the mandelate racemase/muconate lactonizing enzyme family.</text>
</comment>
<dbReference type="SUPFAM" id="SSF54826">
    <property type="entry name" value="Enolase N-terminal domain-like"/>
    <property type="match status" value="1"/>
</dbReference>
<organism evidence="6 7">
    <name type="scientific">Shimia gijangensis</name>
    <dbReference type="NCBI Taxonomy" id="1470563"/>
    <lineage>
        <taxon>Bacteria</taxon>
        <taxon>Pseudomonadati</taxon>
        <taxon>Pseudomonadota</taxon>
        <taxon>Alphaproteobacteria</taxon>
        <taxon>Rhodobacterales</taxon>
        <taxon>Roseobacteraceae</taxon>
    </lineage>
</organism>
<dbReference type="InterPro" id="IPR034593">
    <property type="entry name" value="DgoD-like"/>
</dbReference>
<evidence type="ECO:0000256" key="4">
    <source>
        <dbReference type="ARBA" id="ARBA00022842"/>
    </source>
</evidence>
<dbReference type="InterPro" id="IPR029065">
    <property type="entry name" value="Enolase_C-like"/>
</dbReference>
<evidence type="ECO:0000256" key="1">
    <source>
        <dbReference type="ARBA" id="ARBA00001946"/>
    </source>
</evidence>
<dbReference type="RefSeq" id="WP_073250705.1">
    <property type="nucleotide sequence ID" value="NZ_FQZQ01000005.1"/>
</dbReference>
<accession>A0A1M6GPE0</accession>
<dbReference type="SUPFAM" id="SSF51604">
    <property type="entry name" value="Enolase C-terminal domain-like"/>
    <property type="match status" value="1"/>
</dbReference>
<dbReference type="SFLD" id="SFLDG00180">
    <property type="entry name" value="muconate_cycloisomerase"/>
    <property type="match status" value="1"/>
</dbReference>
<evidence type="ECO:0000259" key="5">
    <source>
        <dbReference type="SMART" id="SM00922"/>
    </source>
</evidence>
<protein>
    <submittedName>
        <fullName evidence="6">L-alanine-DL-glutamate epimerase</fullName>
    </submittedName>
</protein>
<gene>
    <name evidence="6" type="ORF">SAMN05444000_10583</name>
</gene>
<name>A0A1M6GPE0_9RHOB</name>
<dbReference type="GO" id="GO:0003824">
    <property type="term" value="F:catalytic activity"/>
    <property type="evidence" value="ECO:0007669"/>
    <property type="project" value="UniProtKB-ARBA"/>
</dbReference>
<sequence>MKITRITVFHVDLPLEHPYWLSGGRLKFEVLDATLVKVETDTGLTGWGEGTPWGHTYVPAHGPGIRAGIETMASFVLGLDPRRVLDVERAMDLALPGHLYAKSPIDMACWDIAGQAAGVPIADLMGGGSRTPRPIASSVGAKTVEETRAVMERYRQRGYVAHSVKIGGDVERDIARIHDVEDIRKPGEIVLYDVNRGWTRQQALRVMSATEHLNVMFEQPGETLDDIAAIAGKHAAPVSVDESLVTLQDAARIARDGLAEVFGIKLNRVGGLTKAARMRDIALAHGIDMFVMATGGSVLADTEALHLAATIPDHNCHAVWACQDMLTVDIAGGRGPRNIDGHLHLPEAPGLGVHPDENALGDPVALYS</sequence>
<dbReference type="FunFam" id="3.30.390.10:FF:000009">
    <property type="entry name" value="Hydrophobic dipeptide epimerase"/>
    <property type="match status" value="1"/>
</dbReference>
<keyword evidence="7" id="KW-1185">Reference proteome</keyword>
<dbReference type="Pfam" id="PF02746">
    <property type="entry name" value="MR_MLE_N"/>
    <property type="match status" value="1"/>
</dbReference>
<dbReference type="InterPro" id="IPR013342">
    <property type="entry name" value="Mandelate_racemase_C"/>
</dbReference>
<dbReference type="InterPro" id="IPR036849">
    <property type="entry name" value="Enolase-like_C_sf"/>
</dbReference>
<evidence type="ECO:0000313" key="6">
    <source>
        <dbReference type="EMBL" id="SHJ11855.1"/>
    </source>
</evidence>
<evidence type="ECO:0000313" key="7">
    <source>
        <dbReference type="Proteomes" id="UP000183982"/>
    </source>
</evidence>
<dbReference type="Pfam" id="PF13378">
    <property type="entry name" value="MR_MLE_C"/>
    <property type="match status" value="1"/>
</dbReference>
<dbReference type="PANTHER" id="PTHR48080">
    <property type="entry name" value="D-GALACTONATE DEHYDRATASE-RELATED"/>
    <property type="match status" value="1"/>
</dbReference>
<comment type="cofactor">
    <cofactor evidence="1">
        <name>Mg(2+)</name>
        <dbReference type="ChEBI" id="CHEBI:18420"/>
    </cofactor>
</comment>
<dbReference type="SFLD" id="SFLDS00001">
    <property type="entry name" value="Enolase"/>
    <property type="match status" value="1"/>
</dbReference>
<dbReference type="AlphaFoldDB" id="A0A1M6GPE0"/>
<dbReference type="STRING" id="1470563.SAMN05444000_10583"/>
<dbReference type="GO" id="GO:0046872">
    <property type="term" value="F:metal ion binding"/>
    <property type="evidence" value="ECO:0007669"/>
    <property type="project" value="UniProtKB-KW"/>
</dbReference>
<dbReference type="PANTHER" id="PTHR48080:SF3">
    <property type="entry name" value="ENOLASE SUPERFAMILY MEMBER DDB_G0284701"/>
    <property type="match status" value="1"/>
</dbReference>